<dbReference type="PANTHER" id="PTHR47707:SF2">
    <property type="entry name" value="CTP PYROPHOSPHOHYDROLASE"/>
    <property type="match status" value="1"/>
</dbReference>
<dbReference type="InterPro" id="IPR020476">
    <property type="entry name" value="Nudix_hydrolase"/>
</dbReference>
<evidence type="ECO:0000313" key="8">
    <source>
        <dbReference type="Proteomes" id="UP001161325"/>
    </source>
</evidence>
<dbReference type="SUPFAM" id="SSF55811">
    <property type="entry name" value="Nudix"/>
    <property type="match status" value="1"/>
</dbReference>
<dbReference type="GO" id="GO:0044715">
    <property type="term" value="F:8-oxo-dGDP phosphatase activity"/>
    <property type="evidence" value="ECO:0007669"/>
    <property type="project" value="TreeGrafter"/>
</dbReference>
<accession>A0AA37V0M0</accession>
<dbReference type="GO" id="GO:0006281">
    <property type="term" value="P:DNA repair"/>
    <property type="evidence" value="ECO:0007669"/>
    <property type="project" value="InterPro"/>
</dbReference>
<reference evidence="7" key="1">
    <citation type="submission" date="2022-08" db="EMBL/GenBank/DDBJ databases">
        <title>Draft genome sequencing of Roseisolibacter agri AW1220.</title>
        <authorList>
            <person name="Tobiishi Y."/>
            <person name="Tonouchi A."/>
        </authorList>
    </citation>
    <scope>NUCLEOTIDE SEQUENCE</scope>
    <source>
        <strain evidence="7">AW1220</strain>
    </source>
</reference>
<evidence type="ECO:0000313" key="7">
    <source>
        <dbReference type="EMBL" id="GLC24775.1"/>
    </source>
</evidence>
<dbReference type="InterPro" id="IPR020084">
    <property type="entry name" value="NUDIX_hydrolase_CS"/>
</dbReference>
<sequence length="147" mass="15608">MASVGTAAHIARVPTDTIRVIAAVIANGDRLLVCQRPPHKRHGGLWEFPGGKCEPGESDADAADRELREELGISVVSTGAELAAFHDPGSPFLIAFVPVEIEGEPVCHEHMALFWGTPEELAVLPLAPTDRRFVGVLLGEQAEAQGA</sequence>
<dbReference type="PROSITE" id="PS00893">
    <property type="entry name" value="NUDIX_BOX"/>
    <property type="match status" value="1"/>
</dbReference>
<dbReference type="GO" id="GO:0035539">
    <property type="term" value="F:8-oxo-7,8-dihydrodeoxyguanosine triphosphate pyrophosphatase activity"/>
    <property type="evidence" value="ECO:0007669"/>
    <property type="project" value="TreeGrafter"/>
</dbReference>
<keyword evidence="3 5" id="KW-0378">Hydrolase</keyword>
<evidence type="ECO:0000259" key="6">
    <source>
        <dbReference type="PROSITE" id="PS51462"/>
    </source>
</evidence>
<dbReference type="InterPro" id="IPR000086">
    <property type="entry name" value="NUDIX_hydrolase_dom"/>
</dbReference>
<dbReference type="Gene3D" id="3.90.79.10">
    <property type="entry name" value="Nucleoside Triphosphate Pyrophosphohydrolase"/>
    <property type="match status" value="1"/>
</dbReference>
<dbReference type="GO" id="GO:0008413">
    <property type="term" value="F:8-oxo-7,8-dihydroguanosine triphosphate pyrophosphatase activity"/>
    <property type="evidence" value="ECO:0007669"/>
    <property type="project" value="TreeGrafter"/>
</dbReference>
<dbReference type="Pfam" id="PF00293">
    <property type="entry name" value="NUDIX"/>
    <property type="match status" value="1"/>
</dbReference>
<dbReference type="PRINTS" id="PR00502">
    <property type="entry name" value="NUDIXFAMILY"/>
</dbReference>
<dbReference type="InterPro" id="IPR015797">
    <property type="entry name" value="NUDIX_hydrolase-like_dom_sf"/>
</dbReference>
<evidence type="ECO:0000256" key="3">
    <source>
        <dbReference type="ARBA" id="ARBA00022801"/>
    </source>
</evidence>
<feature type="domain" description="Nudix hydrolase" evidence="6">
    <location>
        <begin position="16"/>
        <end position="138"/>
    </location>
</feature>
<dbReference type="Proteomes" id="UP001161325">
    <property type="component" value="Unassembled WGS sequence"/>
</dbReference>
<dbReference type="CDD" id="cd03425">
    <property type="entry name" value="NUDIX_MutT_NudA_like"/>
    <property type="match status" value="1"/>
</dbReference>
<protein>
    <submittedName>
        <fullName evidence="7">Pyrimidine (Deoxy)nucleoside triphosphate pyrophosphohydrolase</fullName>
    </submittedName>
</protein>
<organism evidence="7 8">
    <name type="scientific">Roseisolibacter agri</name>
    <dbReference type="NCBI Taxonomy" id="2014610"/>
    <lineage>
        <taxon>Bacteria</taxon>
        <taxon>Pseudomonadati</taxon>
        <taxon>Gemmatimonadota</taxon>
        <taxon>Gemmatimonadia</taxon>
        <taxon>Gemmatimonadales</taxon>
        <taxon>Gemmatimonadaceae</taxon>
        <taxon>Roseisolibacter</taxon>
    </lineage>
</organism>
<dbReference type="GO" id="GO:0044716">
    <property type="term" value="F:8-oxo-GDP phosphatase activity"/>
    <property type="evidence" value="ECO:0007669"/>
    <property type="project" value="TreeGrafter"/>
</dbReference>
<gene>
    <name evidence="7" type="primary">nudG</name>
    <name evidence="7" type="ORF">rosag_12880</name>
</gene>
<evidence type="ECO:0000256" key="5">
    <source>
        <dbReference type="RuleBase" id="RU003476"/>
    </source>
</evidence>
<proteinExistence type="inferred from homology"/>
<dbReference type="InterPro" id="IPR047127">
    <property type="entry name" value="MutT-like"/>
</dbReference>
<dbReference type="PANTHER" id="PTHR47707">
    <property type="entry name" value="8-OXO-DGTP DIPHOSPHATASE"/>
    <property type="match status" value="1"/>
</dbReference>
<dbReference type="PROSITE" id="PS51462">
    <property type="entry name" value="NUDIX"/>
    <property type="match status" value="1"/>
</dbReference>
<evidence type="ECO:0000256" key="4">
    <source>
        <dbReference type="ARBA" id="ARBA00022842"/>
    </source>
</evidence>
<comment type="similarity">
    <text evidence="2 5">Belongs to the Nudix hydrolase family.</text>
</comment>
<evidence type="ECO:0000256" key="2">
    <source>
        <dbReference type="ARBA" id="ARBA00005582"/>
    </source>
</evidence>
<comment type="cofactor">
    <cofactor evidence="1">
        <name>Mg(2+)</name>
        <dbReference type="ChEBI" id="CHEBI:18420"/>
    </cofactor>
</comment>
<dbReference type="EMBL" id="BRXS01000002">
    <property type="protein sequence ID" value="GLC24775.1"/>
    <property type="molecule type" value="Genomic_DNA"/>
</dbReference>
<evidence type="ECO:0000256" key="1">
    <source>
        <dbReference type="ARBA" id="ARBA00001946"/>
    </source>
</evidence>
<comment type="caution">
    <text evidence="7">The sequence shown here is derived from an EMBL/GenBank/DDBJ whole genome shotgun (WGS) entry which is preliminary data.</text>
</comment>
<dbReference type="AlphaFoldDB" id="A0AA37V0M0"/>
<keyword evidence="4" id="KW-0460">Magnesium</keyword>
<name>A0AA37V0M0_9BACT</name>
<keyword evidence="8" id="KW-1185">Reference proteome</keyword>